<dbReference type="InterPro" id="IPR011641">
    <property type="entry name" value="Tyr-kin_ephrin_A/B_rcpt-like"/>
</dbReference>
<feature type="domain" description="EGF-like" evidence="14">
    <location>
        <begin position="750"/>
        <end position="786"/>
    </location>
</feature>
<evidence type="ECO:0000256" key="8">
    <source>
        <dbReference type="ARBA" id="ARBA00023136"/>
    </source>
</evidence>
<dbReference type="Pfam" id="PF02494">
    <property type="entry name" value="HYR"/>
    <property type="match status" value="1"/>
</dbReference>
<feature type="domain" description="EGF-like" evidence="14">
    <location>
        <begin position="1773"/>
        <end position="1808"/>
    </location>
</feature>
<dbReference type="InterPro" id="IPR018097">
    <property type="entry name" value="EGF_Ca-bd_CS"/>
</dbReference>
<evidence type="ECO:0000256" key="2">
    <source>
        <dbReference type="ARBA" id="ARBA00022536"/>
    </source>
</evidence>
<evidence type="ECO:0000259" key="14">
    <source>
        <dbReference type="PROSITE" id="PS50026"/>
    </source>
</evidence>
<protein>
    <submittedName>
        <fullName evidence="17">Uncharacterized protein</fullName>
    </submittedName>
</protein>
<feature type="disulfide bond" evidence="11">
    <location>
        <begin position="660"/>
        <end position="669"/>
    </location>
</feature>
<feature type="disulfide bond" evidence="11">
    <location>
        <begin position="585"/>
        <end position="594"/>
    </location>
</feature>
<evidence type="ECO:0000256" key="11">
    <source>
        <dbReference type="PROSITE-ProRule" id="PRU00076"/>
    </source>
</evidence>
<feature type="domain" description="EGF-like" evidence="14">
    <location>
        <begin position="518"/>
        <end position="557"/>
    </location>
</feature>
<dbReference type="PROSITE" id="PS00010">
    <property type="entry name" value="ASX_HYDROXYL"/>
    <property type="match status" value="6"/>
</dbReference>
<feature type="disulfide bond" evidence="11">
    <location>
        <begin position="814"/>
        <end position="823"/>
    </location>
</feature>
<feature type="disulfide bond" evidence="11">
    <location>
        <begin position="924"/>
        <end position="933"/>
    </location>
</feature>
<feature type="disulfide bond" evidence="11">
    <location>
        <begin position="487"/>
        <end position="504"/>
    </location>
</feature>
<dbReference type="Proteomes" id="UP001432322">
    <property type="component" value="Unassembled WGS sequence"/>
</dbReference>
<dbReference type="FunFam" id="2.10.25.10:FF:000173">
    <property type="entry name" value="Neurogenic locus notch protein 2"/>
    <property type="match status" value="1"/>
</dbReference>
<feature type="domain" description="EGF-like" evidence="14">
    <location>
        <begin position="864"/>
        <end position="896"/>
    </location>
</feature>
<evidence type="ECO:0000256" key="6">
    <source>
        <dbReference type="ARBA" id="ARBA00022837"/>
    </source>
</evidence>
<keyword evidence="10" id="KW-0325">Glycoprotein</keyword>
<feature type="domain" description="Sushi" evidence="16">
    <location>
        <begin position="1257"/>
        <end position="1330"/>
    </location>
</feature>
<feature type="domain" description="EGF-like" evidence="14">
    <location>
        <begin position="710"/>
        <end position="748"/>
    </location>
</feature>
<dbReference type="InterPro" id="IPR013032">
    <property type="entry name" value="EGF-like_CS"/>
</dbReference>
<dbReference type="Pfam" id="PF13385">
    <property type="entry name" value="Laminin_G_3"/>
    <property type="match status" value="1"/>
</dbReference>
<keyword evidence="18" id="KW-1185">Reference proteome</keyword>
<dbReference type="PROSITE" id="PS01186">
    <property type="entry name" value="EGF_2"/>
    <property type="match status" value="11"/>
</dbReference>
<organism evidence="17 18">
    <name type="scientific">Pristionchus fissidentatus</name>
    <dbReference type="NCBI Taxonomy" id="1538716"/>
    <lineage>
        <taxon>Eukaryota</taxon>
        <taxon>Metazoa</taxon>
        <taxon>Ecdysozoa</taxon>
        <taxon>Nematoda</taxon>
        <taxon>Chromadorea</taxon>
        <taxon>Rhabditida</taxon>
        <taxon>Rhabditina</taxon>
        <taxon>Diplogasteromorpha</taxon>
        <taxon>Diplogasteroidea</taxon>
        <taxon>Neodiplogasteridae</taxon>
        <taxon>Pristionchus</taxon>
    </lineage>
</organism>
<dbReference type="InterPro" id="IPR001881">
    <property type="entry name" value="EGF-like_Ca-bd_dom"/>
</dbReference>
<feature type="disulfide bond" evidence="11">
    <location>
        <begin position="466"/>
        <end position="475"/>
    </location>
</feature>
<evidence type="ECO:0000259" key="16">
    <source>
        <dbReference type="PROSITE" id="PS50923"/>
    </source>
</evidence>
<dbReference type="GO" id="GO:0071944">
    <property type="term" value="C:cell periphery"/>
    <property type="evidence" value="ECO:0007669"/>
    <property type="project" value="UniProtKB-ARBA"/>
</dbReference>
<feature type="disulfide bond" evidence="11">
    <location>
        <begin position="506"/>
        <end position="515"/>
    </location>
</feature>
<dbReference type="InterPro" id="IPR035976">
    <property type="entry name" value="Sushi/SCR/CCP_sf"/>
</dbReference>
<feature type="domain" description="EGF-like" evidence="14">
    <location>
        <begin position="788"/>
        <end position="824"/>
    </location>
</feature>
<evidence type="ECO:0000256" key="12">
    <source>
        <dbReference type="PROSITE-ProRule" id="PRU00302"/>
    </source>
</evidence>
<name>A0AAV5W4D3_9BILA</name>
<dbReference type="PANTHER" id="PTHR24033">
    <property type="entry name" value="EGF-LIKE DOMAIN-CONTAINING PROTEIN"/>
    <property type="match status" value="1"/>
</dbReference>
<feature type="domain" description="EGF-like" evidence="14">
    <location>
        <begin position="402"/>
        <end position="438"/>
    </location>
</feature>
<dbReference type="PROSITE" id="PS50923">
    <property type="entry name" value="SUSHI"/>
    <property type="match status" value="1"/>
</dbReference>
<evidence type="ECO:0000256" key="7">
    <source>
        <dbReference type="ARBA" id="ARBA00022989"/>
    </source>
</evidence>
<accession>A0AAV5W4D3</accession>
<feature type="disulfide bond" evidence="11">
    <location>
        <begin position="886"/>
        <end position="895"/>
    </location>
</feature>
<evidence type="ECO:0000256" key="3">
    <source>
        <dbReference type="ARBA" id="ARBA00022692"/>
    </source>
</evidence>
<feature type="domain" description="EGF-like" evidence="14">
    <location>
        <begin position="559"/>
        <end position="595"/>
    </location>
</feature>
<feature type="domain" description="EGF-like" evidence="14">
    <location>
        <begin position="672"/>
        <end position="708"/>
    </location>
</feature>
<reference evidence="17" key="1">
    <citation type="submission" date="2023-10" db="EMBL/GenBank/DDBJ databases">
        <title>Genome assembly of Pristionchus species.</title>
        <authorList>
            <person name="Yoshida K."/>
            <person name="Sommer R.J."/>
        </authorList>
    </citation>
    <scope>NUCLEOTIDE SEQUENCE</scope>
    <source>
        <strain evidence="17">RS5133</strain>
    </source>
</reference>
<dbReference type="FunFam" id="2.10.25.10:FF:000472">
    <property type="entry name" value="Uncharacterized protein, isoform A"/>
    <property type="match status" value="1"/>
</dbReference>
<dbReference type="GO" id="GO:0005509">
    <property type="term" value="F:calcium ion binding"/>
    <property type="evidence" value="ECO:0007669"/>
    <property type="project" value="InterPro"/>
</dbReference>
<dbReference type="PROSITE" id="PS50026">
    <property type="entry name" value="EGF_3"/>
    <property type="match status" value="16"/>
</dbReference>
<dbReference type="SMART" id="SM00179">
    <property type="entry name" value="EGF_CA"/>
    <property type="match status" value="14"/>
</dbReference>
<dbReference type="FunFam" id="2.10.25.10:FF:000247">
    <property type="entry name" value="Delta/notch like EGF repeat containing"/>
    <property type="match status" value="1"/>
</dbReference>
<dbReference type="GO" id="GO:0120025">
    <property type="term" value="C:plasma membrane bounded cell projection"/>
    <property type="evidence" value="ECO:0007669"/>
    <property type="project" value="UniProtKB-ARBA"/>
</dbReference>
<dbReference type="SMART" id="SM00181">
    <property type="entry name" value="EGF"/>
    <property type="match status" value="17"/>
</dbReference>
<keyword evidence="8 13" id="KW-0472">Membrane</keyword>
<dbReference type="SMART" id="SM01411">
    <property type="entry name" value="Ephrin_rec_like"/>
    <property type="match status" value="7"/>
</dbReference>
<dbReference type="InterPro" id="IPR013320">
    <property type="entry name" value="ConA-like_dom_sf"/>
</dbReference>
<feature type="disulfide bond" evidence="11">
    <location>
        <begin position="428"/>
        <end position="437"/>
    </location>
</feature>
<dbReference type="InterPro" id="IPR000436">
    <property type="entry name" value="Sushi_SCR_CCP_dom"/>
</dbReference>
<evidence type="ECO:0000256" key="10">
    <source>
        <dbReference type="ARBA" id="ARBA00023180"/>
    </source>
</evidence>
<feature type="disulfide bond" evidence="11">
    <location>
        <begin position="738"/>
        <end position="747"/>
    </location>
</feature>
<keyword evidence="5" id="KW-0677">Repeat</keyword>
<dbReference type="Gene3D" id="2.10.25.10">
    <property type="entry name" value="Laminin"/>
    <property type="match status" value="15"/>
</dbReference>
<evidence type="ECO:0000256" key="5">
    <source>
        <dbReference type="ARBA" id="ARBA00022737"/>
    </source>
</evidence>
<dbReference type="InterPro" id="IPR051830">
    <property type="entry name" value="NOTCH_homolog"/>
</dbReference>
<feature type="disulfide bond" evidence="11">
    <location>
        <begin position="852"/>
        <end position="861"/>
    </location>
</feature>
<feature type="domain" description="EGF-like" evidence="14">
    <location>
        <begin position="826"/>
        <end position="862"/>
    </location>
</feature>
<feature type="domain" description="EGF-like" evidence="14">
    <location>
        <begin position="898"/>
        <end position="934"/>
    </location>
</feature>
<feature type="disulfide bond" evidence="11">
    <location>
        <begin position="719"/>
        <end position="736"/>
    </location>
</feature>
<dbReference type="Gene3D" id="2.10.50.10">
    <property type="entry name" value="Tumor Necrosis Factor Receptor, subunit A, domain 2"/>
    <property type="match status" value="5"/>
</dbReference>
<comment type="caution">
    <text evidence="11">Lacks conserved residue(s) required for the propagation of feature annotation.</text>
</comment>
<evidence type="ECO:0000313" key="18">
    <source>
        <dbReference type="Proteomes" id="UP001432322"/>
    </source>
</evidence>
<keyword evidence="6" id="KW-0106">Calcium</keyword>
<feature type="disulfide bond" evidence="11">
    <location>
        <begin position="776"/>
        <end position="785"/>
    </location>
</feature>
<evidence type="ECO:0000256" key="1">
    <source>
        <dbReference type="ARBA" id="ARBA00004167"/>
    </source>
</evidence>
<dbReference type="SUPFAM" id="SSF57196">
    <property type="entry name" value="EGF/Laminin"/>
    <property type="match status" value="11"/>
</dbReference>
<dbReference type="Gene3D" id="2.60.120.200">
    <property type="match status" value="1"/>
</dbReference>
<dbReference type="InterPro" id="IPR024731">
    <property type="entry name" value="NELL2-like_EGF"/>
</dbReference>
<feature type="domain" description="EGF-like" evidence="14">
    <location>
        <begin position="478"/>
        <end position="516"/>
    </location>
</feature>
<dbReference type="InterPro" id="IPR000742">
    <property type="entry name" value="EGF"/>
</dbReference>
<evidence type="ECO:0000256" key="9">
    <source>
        <dbReference type="ARBA" id="ARBA00023157"/>
    </source>
</evidence>
<dbReference type="GO" id="GO:0016020">
    <property type="term" value="C:membrane"/>
    <property type="evidence" value="ECO:0007669"/>
    <property type="project" value="UniProtKB-SubCell"/>
</dbReference>
<feature type="non-terminal residue" evidence="17">
    <location>
        <position position="1"/>
    </location>
</feature>
<dbReference type="PROSITE" id="PS00022">
    <property type="entry name" value="EGF_1"/>
    <property type="match status" value="15"/>
</dbReference>
<dbReference type="Pfam" id="PF07699">
    <property type="entry name" value="Ephrin_rec_like"/>
    <property type="match status" value="7"/>
</dbReference>
<dbReference type="SUPFAM" id="SSF57535">
    <property type="entry name" value="Complement control module/SCR domain"/>
    <property type="match status" value="1"/>
</dbReference>
<dbReference type="InterPro" id="IPR003410">
    <property type="entry name" value="HYR_dom"/>
</dbReference>
<dbReference type="Pfam" id="PF12947">
    <property type="entry name" value="EGF_3"/>
    <property type="match status" value="1"/>
</dbReference>
<dbReference type="PROSITE" id="PS50825">
    <property type="entry name" value="HYR"/>
    <property type="match status" value="1"/>
</dbReference>
<proteinExistence type="predicted"/>
<keyword evidence="12" id="KW-0768">Sushi</keyword>
<feature type="disulfide bond" evidence="11">
    <location>
        <begin position="698"/>
        <end position="707"/>
    </location>
</feature>
<feature type="domain" description="EGF-like" evidence="14">
    <location>
        <begin position="597"/>
        <end position="632"/>
    </location>
</feature>
<feature type="domain" description="HYR" evidence="15">
    <location>
        <begin position="1172"/>
        <end position="1256"/>
    </location>
</feature>
<dbReference type="FunFam" id="2.10.25.10:FF:000095">
    <property type="entry name" value="Notch, isoform B"/>
    <property type="match status" value="1"/>
</dbReference>
<feature type="disulfide bond" evidence="11">
    <location>
        <begin position="547"/>
        <end position="556"/>
    </location>
</feature>
<comment type="caution">
    <text evidence="17">The sequence shown here is derived from an EMBL/GenBank/DDBJ whole genome shotgun (WGS) entry which is preliminary data.</text>
</comment>
<keyword evidence="4" id="KW-0732">Signal</keyword>
<dbReference type="CDD" id="cd00054">
    <property type="entry name" value="EGF_CA"/>
    <property type="match status" value="7"/>
</dbReference>
<dbReference type="SUPFAM" id="SSF49899">
    <property type="entry name" value="Concanavalin A-like lectins/glucanases"/>
    <property type="match status" value="1"/>
</dbReference>
<feature type="disulfide bond" evidence="11">
    <location>
        <begin position="622"/>
        <end position="631"/>
    </location>
</feature>
<dbReference type="Pfam" id="PF00008">
    <property type="entry name" value="EGF"/>
    <property type="match status" value="7"/>
</dbReference>
<dbReference type="FunFam" id="2.10.25.10:FF:000061">
    <property type="entry name" value="Delta-like protein"/>
    <property type="match status" value="1"/>
</dbReference>
<keyword evidence="9 11" id="KW-1015">Disulfide bond</keyword>
<comment type="subcellular location">
    <subcellularLocation>
        <location evidence="1">Membrane</location>
        <topology evidence="1">Single-pass membrane protein</topology>
    </subcellularLocation>
</comment>
<dbReference type="FunFam" id="2.10.50.10:FF:000018">
    <property type="entry name" value="Sushi, von Willebrand factor type A, EGF and pentraxin domain-containing 1"/>
    <property type="match status" value="1"/>
</dbReference>
<feature type="transmembrane region" description="Helical" evidence="13">
    <location>
        <begin position="1818"/>
        <end position="1842"/>
    </location>
</feature>
<feature type="disulfide bond" evidence="11">
    <location>
        <begin position="1798"/>
        <end position="1807"/>
    </location>
</feature>
<evidence type="ECO:0000256" key="4">
    <source>
        <dbReference type="ARBA" id="ARBA00022729"/>
    </source>
</evidence>
<feature type="non-terminal residue" evidence="17">
    <location>
        <position position="1899"/>
    </location>
</feature>
<gene>
    <name evidence="17" type="ORF">PFISCL1PPCAC_16600</name>
</gene>
<evidence type="ECO:0000313" key="17">
    <source>
        <dbReference type="EMBL" id="GMT25303.1"/>
    </source>
</evidence>
<feature type="domain" description="EGF-like" evidence="14">
    <location>
        <begin position="1728"/>
        <end position="1771"/>
    </location>
</feature>
<dbReference type="SUPFAM" id="SSF57184">
    <property type="entry name" value="Growth factor receptor domain"/>
    <property type="match status" value="4"/>
</dbReference>
<dbReference type="EMBL" id="BTSY01000004">
    <property type="protein sequence ID" value="GMT25303.1"/>
    <property type="molecule type" value="Genomic_DNA"/>
</dbReference>
<evidence type="ECO:0000259" key="15">
    <source>
        <dbReference type="PROSITE" id="PS50825"/>
    </source>
</evidence>
<keyword evidence="3 13" id="KW-0812">Transmembrane</keyword>
<dbReference type="InterPro" id="IPR000152">
    <property type="entry name" value="EGF-type_Asp/Asn_hydroxyl_site"/>
</dbReference>
<dbReference type="PANTHER" id="PTHR24033:SF232">
    <property type="entry name" value="LAMININ SUBUNIT GAMMA-2-RELATED"/>
    <property type="match status" value="1"/>
</dbReference>
<evidence type="ECO:0000256" key="13">
    <source>
        <dbReference type="SAM" id="Phobius"/>
    </source>
</evidence>
<dbReference type="InterPro" id="IPR009030">
    <property type="entry name" value="Growth_fac_rcpt_cys_sf"/>
</dbReference>
<dbReference type="GO" id="GO:0007399">
    <property type="term" value="P:nervous system development"/>
    <property type="evidence" value="ECO:0007669"/>
    <property type="project" value="UniProtKB-ARBA"/>
</dbReference>
<keyword evidence="7 13" id="KW-1133">Transmembrane helix</keyword>
<feature type="disulfide bond" evidence="11">
    <location>
        <begin position="1776"/>
        <end position="1786"/>
    </location>
</feature>
<feature type="domain" description="EGF-like" evidence="14">
    <location>
        <begin position="440"/>
        <end position="476"/>
    </location>
</feature>
<keyword evidence="2 11" id="KW-0245">EGF-like domain</keyword>
<dbReference type="Pfam" id="PF12661">
    <property type="entry name" value="hEGF"/>
    <property type="match status" value="6"/>
</dbReference>
<feature type="domain" description="EGF-like" evidence="14">
    <location>
        <begin position="634"/>
        <end position="670"/>
    </location>
</feature>
<dbReference type="FunFam" id="2.10.25.10:FF:000066">
    <property type="entry name" value="FAT atypical cadherin 4"/>
    <property type="match status" value="1"/>
</dbReference>
<dbReference type="PROSITE" id="PS01187">
    <property type="entry name" value="EGF_CA"/>
    <property type="match status" value="2"/>
</dbReference>
<feature type="disulfide bond" evidence="11">
    <location>
        <begin position="601"/>
        <end position="611"/>
    </location>
</feature>
<sequence length="1899" mass="202848">ECRFQVAHKAPLCSPASLSSSNTTVRSCTEKDGGKLECSISCAEGHRFVEDSEQETTFTCVDGEWAPSVAAPSCVPFAEEPARYELSVRIEYPVKDSIGQNCLQAYSDAVAAHFESLDGILSTRCSSSVQVFVRVLDVKFSFLHDKIAANYTVQILPTVLQNVFYDLCSLTLRTIFDLRIPGATTPVKELLTIPLESLTTPNAIGCPALQATRSSIAQGFGCSPGDVLRETSGEGLPECLPCPVGAVNVNNTCVKCPKGSYQDSAGQVACKACPDGTWTASEGSMTVGACLPTCGNGMYSTSGLVPCQACQRHTFAGPPSQGGVTRCESCPNGGYTATVGASGPSQCKQPCAPGTYSATGLQPCSPCPPNSYQPAIGQQRCQSCAEDTHTAKGGATAVESCEKIDCEHVQCRNKGDCVVRNHAAVCECPPGYTGPLCEKTEPLCDTQPCVNGGTCEIVSGTFRCRCPTGFAGRFCQLGPHECAGVRCPNGGVCHDLPGIGTTKCVCRTGFAGPHCQEIDDACSAERSPCLNGAECVPQALGRFKCKCSPGWTGATCSENIDDCLPSTCAMGAKCIDLVNDFRCECPSGFSGKRCSVKEELCTADACLHGMCIDRLTAKECICEPGWTGAACDVNIDECSGNPCENEGICRDQVASFSCECPTGYHGSRCQHLVDHCAAGPCANNGTCSNLGPSFSCLCPLGFEGETCDENTDDCKNAQCVEQGTLRCADGIDSYECECKEGWEGKMCETKIDQCAAQPCLNDGTCVDTGSSFVCECAAGWSGTRCETETGACAAKPCKNDAICLNLANDYFCVCAEGVSGRNCEHSPDRCIGSPCKNGGVCTDLGSRLECACPVGRSGDGCQFIAAACSAGDCLNGGKCEGDKCKCAAGFAGARCEENEDECAAIICPKGARCVDQIGKAVCVCPANATGVNCDKAIDTSYDLHFIADAAASRATRRVPTPTTKTTEEITIAGWIQCDASDGEGSVATLYNSNSSNYASDLREMMSISSSAVTVSIVPGIEGVRINYPHSARINDGKWHHLAITWSSSTGSLSLILDSVRVQTENHGKGSVFDARYGRLLTPEINRRMIFMQRAKRSPLNSSLPSFNGRLSRLSVWERALDFETEIPTLVGDCLGAEEIHQGLLIRFIDFDDISGRVEREEKSDCGRIDSPSREGGIHLEFCPDDVAVATTQRETNVTWQEPKFFLSPLSSSHIVGIRQNLRPNQLLAEGVHDVVYVAVDDIGRTAHCAFKINVIRSHCPRLAEPMNGLQNCESWGPQLRYKACSIRCRDGFAFSIPPSSFYTCAADGVWRPTIEGASPHAPFKYPQCTKHVPATRMVSLSMDYPAVSPCTSAGRDALKDNVRAKIMELNERWAFCNLKDATGCVGSKITVECESIASMMMRKRAKKDLYGKKDEHDLTEIYREKREDRAAQQMFKLKVEIPVKREKLFDPKSGRTLSVVEILEKEILGHRTLSLEKILPNGRPDLHSLKVDDVFHCQMGSVVVEDLCVACAPGTFFDSATQSCLACAVGEFQRVAGRTQCRPCPAGFTTVSKGAVDDSEYRVSCPVGNFLDLSDVASQQCKPCGFAFYQPVPGSFECLSCPTGKTTLTTTAASVDECRDECSDGFELSHAGGCVACPHGWYRGRESHAICVQCPSGTTTSSDKATKREDCDTPRCSIGQFLVPATKQCQLCPRGAFQDEEEKASCKLCPADHATAAQGAKTAAQCYSTNQCATGEDNCSWHALCIDLPDDLDQPRFECRCKPGYRGNGTHCYDACQNFCLNDGVCKKNPIGFVECVCKETFTGERCEHRFQAKGQKMVIVTATIGAIVALLILIAIVIIMITFRTNRVIDSAEKGTGLGAPLGLRGGPLASIGGGPVGSSTGDTFAGLGGPNFLMGAR</sequence>